<proteinExistence type="predicted"/>
<keyword evidence="2" id="KW-1185">Reference proteome</keyword>
<dbReference type="AlphaFoldDB" id="A0AAP0B4I5"/>
<evidence type="ECO:0000313" key="2">
    <source>
        <dbReference type="Proteomes" id="UP001418222"/>
    </source>
</evidence>
<reference evidence="1 2" key="1">
    <citation type="journal article" date="2022" name="Nat. Plants">
        <title>Genomes of leafy and leafless Platanthera orchids illuminate the evolution of mycoheterotrophy.</title>
        <authorList>
            <person name="Li M.H."/>
            <person name="Liu K.W."/>
            <person name="Li Z."/>
            <person name="Lu H.C."/>
            <person name="Ye Q.L."/>
            <person name="Zhang D."/>
            <person name="Wang J.Y."/>
            <person name="Li Y.F."/>
            <person name="Zhong Z.M."/>
            <person name="Liu X."/>
            <person name="Yu X."/>
            <person name="Liu D.K."/>
            <person name="Tu X.D."/>
            <person name="Liu B."/>
            <person name="Hao Y."/>
            <person name="Liao X.Y."/>
            <person name="Jiang Y.T."/>
            <person name="Sun W.H."/>
            <person name="Chen J."/>
            <person name="Chen Y.Q."/>
            <person name="Ai Y."/>
            <person name="Zhai J.W."/>
            <person name="Wu S.S."/>
            <person name="Zhou Z."/>
            <person name="Hsiao Y.Y."/>
            <person name="Wu W.L."/>
            <person name="Chen Y.Y."/>
            <person name="Lin Y.F."/>
            <person name="Hsu J.L."/>
            <person name="Li C.Y."/>
            <person name="Wang Z.W."/>
            <person name="Zhao X."/>
            <person name="Zhong W.Y."/>
            <person name="Ma X.K."/>
            <person name="Ma L."/>
            <person name="Huang J."/>
            <person name="Chen G.Z."/>
            <person name="Huang M.Z."/>
            <person name="Huang L."/>
            <person name="Peng D.H."/>
            <person name="Luo Y.B."/>
            <person name="Zou S.Q."/>
            <person name="Chen S.P."/>
            <person name="Lan S."/>
            <person name="Tsai W.C."/>
            <person name="Van de Peer Y."/>
            <person name="Liu Z.J."/>
        </authorList>
    </citation>
    <scope>NUCLEOTIDE SEQUENCE [LARGE SCALE GENOMIC DNA]</scope>
    <source>
        <strain evidence="1">Lor287</strain>
    </source>
</reference>
<dbReference type="Proteomes" id="UP001418222">
    <property type="component" value="Unassembled WGS sequence"/>
</dbReference>
<comment type="caution">
    <text evidence="1">The sequence shown here is derived from an EMBL/GenBank/DDBJ whole genome shotgun (WGS) entry which is preliminary data.</text>
</comment>
<sequence length="204" mass="23165">MDLVKIGGGKQVRRRCFVNPNFLTKQARSSNDLSRIKRLNRFGRENKSRSTNQKTRDLERDAYIVDAIPNRTVRVTAAVYWGFHSKQLTLLLPTFQHRAGVRLYTSCYHLTESCVFKKQSLPPAAQLARLGRLNQALRLPYLVSFLSSQMGIFASWLRISSPSLLSQYSTFSSPSFVAQLCSSLYSLCSFAYRFSGTKDCSLSQ</sequence>
<organism evidence="1 2">
    <name type="scientific">Platanthera zijinensis</name>
    <dbReference type="NCBI Taxonomy" id="2320716"/>
    <lineage>
        <taxon>Eukaryota</taxon>
        <taxon>Viridiplantae</taxon>
        <taxon>Streptophyta</taxon>
        <taxon>Embryophyta</taxon>
        <taxon>Tracheophyta</taxon>
        <taxon>Spermatophyta</taxon>
        <taxon>Magnoliopsida</taxon>
        <taxon>Liliopsida</taxon>
        <taxon>Asparagales</taxon>
        <taxon>Orchidaceae</taxon>
        <taxon>Orchidoideae</taxon>
        <taxon>Orchideae</taxon>
        <taxon>Orchidinae</taxon>
        <taxon>Platanthera</taxon>
    </lineage>
</organism>
<accession>A0AAP0B4I5</accession>
<gene>
    <name evidence="1" type="ORF">KSP39_PZI017636</name>
</gene>
<dbReference type="EMBL" id="JBBWWQ010000015">
    <property type="protein sequence ID" value="KAK8928322.1"/>
    <property type="molecule type" value="Genomic_DNA"/>
</dbReference>
<evidence type="ECO:0000313" key="1">
    <source>
        <dbReference type="EMBL" id="KAK8928322.1"/>
    </source>
</evidence>
<name>A0AAP0B4I5_9ASPA</name>
<protein>
    <submittedName>
        <fullName evidence="1">Uncharacterized protein</fullName>
    </submittedName>
</protein>